<dbReference type="Pfam" id="PF18044">
    <property type="entry name" value="zf-CCCH_4"/>
    <property type="match status" value="1"/>
</dbReference>
<sequence>MGKRYHCDFCDKTFQDNLQSRRRHLRGLGHQQRRQEWYAAYRDAATILAEESGKVACRKFQNTGRCDFGQSCRFSHCSSEELQRLRDRVEDESRGYRGDADGPAPSLQDWLQQHERRSGIRVDLPAGFPPPDQLPPSLRPPPLGGWPSEPLTQWG</sequence>
<protein>
    <submittedName>
        <fullName evidence="8 9">Zinc finger matrin-type protein 5</fullName>
    </submittedName>
</protein>
<dbReference type="InterPro" id="IPR041367">
    <property type="entry name" value="Znf-CCCH_4"/>
</dbReference>
<keyword evidence="7" id="KW-1185">Reference proteome</keyword>
<dbReference type="RefSeq" id="XP_032836910.1">
    <property type="nucleotide sequence ID" value="XM_032981019.1"/>
</dbReference>
<evidence type="ECO:0000313" key="10">
    <source>
        <dbReference type="RefSeq" id="XP_032836910.1"/>
    </source>
</evidence>
<gene>
    <name evidence="8 9 10" type="primary">ZMAT5</name>
</gene>
<dbReference type="InterPro" id="IPR036855">
    <property type="entry name" value="Znf_CCCH_sf"/>
</dbReference>
<evidence type="ECO:0000256" key="3">
    <source>
        <dbReference type="ARBA" id="ARBA00022833"/>
    </source>
</evidence>
<evidence type="ECO:0000313" key="7">
    <source>
        <dbReference type="Proteomes" id="UP001318040"/>
    </source>
</evidence>
<evidence type="ECO:0000313" key="8">
    <source>
        <dbReference type="RefSeq" id="XP_032836906.1"/>
    </source>
</evidence>
<dbReference type="Pfam" id="PF06220">
    <property type="entry name" value="zf-U1"/>
    <property type="match status" value="1"/>
</dbReference>
<feature type="compositionally biased region" description="Pro residues" evidence="5">
    <location>
        <begin position="127"/>
        <end position="144"/>
    </location>
</feature>
<feature type="compositionally biased region" description="Basic and acidic residues" evidence="5">
    <location>
        <begin position="86"/>
        <end position="100"/>
    </location>
</feature>
<dbReference type="InterPro" id="IPR036236">
    <property type="entry name" value="Znf_C2H2_sf"/>
</dbReference>
<dbReference type="InterPro" id="IPR013085">
    <property type="entry name" value="U1-CZ_Znf_C2H2"/>
</dbReference>
<keyword evidence="1 4" id="KW-0479">Metal-binding</keyword>
<dbReference type="AlphaFoldDB" id="A0AAJ7UI55"/>
<feature type="zinc finger region" description="C3H1-type" evidence="4">
    <location>
        <begin position="51"/>
        <end position="79"/>
    </location>
</feature>
<dbReference type="PANTHER" id="PTHR16465">
    <property type="entry name" value="NUCLEASE-RELATED"/>
    <property type="match status" value="1"/>
</dbReference>
<evidence type="ECO:0000256" key="2">
    <source>
        <dbReference type="ARBA" id="ARBA00022771"/>
    </source>
</evidence>
<feature type="region of interest" description="Disordered" evidence="5">
    <location>
        <begin position="86"/>
        <end position="155"/>
    </location>
</feature>
<keyword evidence="2 4" id="KW-0863">Zinc-finger</keyword>
<reference evidence="8 9" key="1">
    <citation type="submission" date="2025-04" db="UniProtKB">
        <authorList>
            <consortium name="RefSeq"/>
        </authorList>
    </citation>
    <scope>IDENTIFICATION</scope>
    <source>
        <tissue evidence="8 9">Sperm</tissue>
    </source>
</reference>
<dbReference type="InterPro" id="IPR000571">
    <property type="entry name" value="Znf_CCCH"/>
</dbReference>
<dbReference type="KEGG" id="pmrn:116958428"/>
<evidence type="ECO:0000313" key="9">
    <source>
        <dbReference type="RefSeq" id="XP_032836909.1"/>
    </source>
</evidence>
<evidence type="ECO:0000256" key="4">
    <source>
        <dbReference type="PROSITE-ProRule" id="PRU00723"/>
    </source>
</evidence>
<dbReference type="RefSeq" id="XP_032836909.1">
    <property type="nucleotide sequence ID" value="XM_032981018.1"/>
</dbReference>
<dbReference type="RefSeq" id="XP_032836906.1">
    <property type="nucleotide sequence ID" value="XM_032981015.1"/>
</dbReference>
<dbReference type="Gene3D" id="3.30.160.60">
    <property type="entry name" value="Classic Zinc Finger"/>
    <property type="match status" value="1"/>
</dbReference>
<dbReference type="SUPFAM" id="SSF57667">
    <property type="entry name" value="beta-beta-alpha zinc fingers"/>
    <property type="match status" value="1"/>
</dbReference>
<feature type="domain" description="C3H1-type" evidence="6">
    <location>
        <begin position="51"/>
        <end position="79"/>
    </location>
</feature>
<dbReference type="SMART" id="SM00356">
    <property type="entry name" value="ZnF_C3H1"/>
    <property type="match status" value="1"/>
</dbReference>
<evidence type="ECO:0000256" key="5">
    <source>
        <dbReference type="SAM" id="MobiDB-lite"/>
    </source>
</evidence>
<dbReference type="PROSITE" id="PS50103">
    <property type="entry name" value="ZF_C3H1"/>
    <property type="match status" value="1"/>
</dbReference>
<keyword evidence="3 4" id="KW-0862">Zinc</keyword>
<evidence type="ECO:0000256" key="1">
    <source>
        <dbReference type="ARBA" id="ARBA00022723"/>
    </source>
</evidence>
<dbReference type="CTD" id="55954"/>
<dbReference type="Proteomes" id="UP001318040">
    <property type="component" value="Chromosome 77"/>
</dbReference>
<dbReference type="PANTHER" id="PTHR16465:SF0">
    <property type="entry name" value="ZINC FINGER MATRIN-TYPE PROTEIN 5"/>
    <property type="match status" value="1"/>
</dbReference>
<dbReference type="GO" id="GO:0008270">
    <property type="term" value="F:zinc ion binding"/>
    <property type="evidence" value="ECO:0007669"/>
    <property type="project" value="UniProtKB-KW"/>
</dbReference>
<accession>A0AAJ7UI55</accession>
<name>A0AAJ7UI55_PETMA</name>
<proteinExistence type="predicted"/>
<dbReference type="SUPFAM" id="SSF90229">
    <property type="entry name" value="CCCH zinc finger"/>
    <property type="match status" value="1"/>
</dbReference>
<organism evidence="7 8">
    <name type="scientific">Petromyzon marinus</name>
    <name type="common">Sea lamprey</name>
    <dbReference type="NCBI Taxonomy" id="7757"/>
    <lineage>
        <taxon>Eukaryota</taxon>
        <taxon>Metazoa</taxon>
        <taxon>Chordata</taxon>
        <taxon>Craniata</taxon>
        <taxon>Vertebrata</taxon>
        <taxon>Cyclostomata</taxon>
        <taxon>Hyperoartia</taxon>
        <taxon>Petromyzontiformes</taxon>
        <taxon>Petromyzontidae</taxon>
        <taxon>Petromyzon</taxon>
    </lineage>
</organism>
<dbReference type="GO" id="GO:0005689">
    <property type="term" value="C:U12-type spliceosomal complex"/>
    <property type="evidence" value="ECO:0007669"/>
    <property type="project" value="TreeGrafter"/>
</dbReference>
<evidence type="ECO:0000259" key="6">
    <source>
        <dbReference type="PROSITE" id="PS50103"/>
    </source>
</evidence>
<dbReference type="Gene3D" id="4.10.1000.10">
    <property type="entry name" value="Zinc finger, CCCH-type"/>
    <property type="match status" value="1"/>
</dbReference>